<feature type="compositionally biased region" description="Low complexity" evidence="1">
    <location>
        <begin position="22"/>
        <end position="31"/>
    </location>
</feature>
<gene>
    <name evidence="3" type="ORF">GO608_10865</name>
</gene>
<keyword evidence="4" id="KW-1185">Reference proteome</keyword>
<protein>
    <submittedName>
        <fullName evidence="3">Uncharacterized protein</fullName>
    </submittedName>
</protein>
<dbReference type="EMBL" id="WTVH01000019">
    <property type="protein sequence ID" value="NMF93827.1"/>
    <property type="molecule type" value="Genomic_DNA"/>
</dbReference>
<evidence type="ECO:0000313" key="4">
    <source>
        <dbReference type="Proteomes" id="UP000601990"/>
    </source>
</evidence>
<evidence type="ECO:0000256" key="1">
    <source>
        <dbReference type="SAM" id="MobiDB-lite"/>
    </source>
</evidence>
<evidence type="ECO:0000313" key="3">
    <source>
        <dbReference type="EMBL" id="NMF93827.1"/>
    </source>
</evidence>
<organism evidence="3 4">
    <name type="scientific">Aromatoleum buckelii</name>
    <dbReference type="NCBI Taxonomy" id="200254"/>
    <lineage>
        <taxon>Bacteria</taxon>
        <taxon>Pseudomonadati</taxon>
        <taxon>Pseudomonadota</taxon>
        <taxon>Betaproteobacteria</taxon>
        <taxon>Rhodocyclales</taxon>
        <taxon>Rhodocyclaceae</taxon>
        <taxon>Aromatoleum</taxon>
    </lineage>
</organism>
<feature type="transmembrane region" description="Helical" evidence="2">
    <location>
        <begin position="63"/>
        <end position="85"/>
    </location>
</feature>
<feature type="compositionally biased region" description="Basic residues" evidence="1">
    <location>
        <begin position="32"/>
        <end position="43"/>
    </location>
</feature>
<keyword evidence="2" id="KW-0812">Transmembrane</keyword>
<feature type="region of interest" description="Disordered" evidence="1">
    <location>
        <begin position="1"/>
        <end position="48"/>
    </location>
</feature>
<accession>A0ABX1N3H2</accession>
<name>A0ABX1N3H2_9RHOO</name>
<dbReference type="Proteomes" id="UP000601990">
    <property type="component" value="Unassembled WGS sequence"/>
</dbReference>
<reference evidence="3" key="1">
    <citation type="submission" date="2019-12" db="EMBL/GenBank/DDBJ databases">
        <title>Comparative genomics gives insights into the taxonomy of the Azoarcus-Aromatoleum group and reveals separate origins of nif in the plant-associated Azoarcus and non-plant-associated Aromatoleum sub-groups.</title>
        <authorList>
            <person name="Lafos M."/>
            <person name="Maluk M."/>
            <person name="Batista M."/>
            <person name="Junghare M."/>
            <person name="Carmona M."/>
            <person name="Faoro H."/>
            <person name="Cruz L.M."/>
            <person name="Battistoni F."/>
            <person name="De Souza E."/>
            <person name="Pedrosa F."/>
            <person name="Chen W.-M."/>
            <person name="Poole P.S."/>
            <person name="Dixon R.A."/>
            <person name="James E.K."/>
        </authorList>
    </citation>
    <scope>NUCLEOTIDE SEQUENCE</scope>
    <source>
        <strain evidence="3">U120</strain>
    </source>
</reference>
<sequence length="86" mass="8684">MSAGAPGTSRDEPATPPPTMNPAHSPAAATAPHHHIAHEHGRRAPLAPPYHASFSSSALVQGVGARLALAAVGAALLWITIGWALS</sequence>
<keyword evidence="2" id="KW-0472">Membrane</keyword>
<comment type="caution">
    <text evidence="3">The sequence shown here is derived from an EMBL/GenBank/DDBJ whole genome shotgun (WGS) entry which is preliminary data.</text>
</comment>
<proteinExistence type="predicted"/>
<evidence type="ECO:0000256" key="2">
    <source>
        <dbReference type="SAM" id="Phobius"/>
    </source>
</evidence>
<keyword evidence="2" id="KW-1133">Transmembrane helix</keyword>
<dbReference type="RefSeq" id="WP_169199081.1">
    <property type="nucleotide sequence ID" value="NZ_WTVH02000010.1"/>
</dbReference>